<organism evidence="4 5">
    <name type="scientific">Gemmata massiliana</name>
    <dbReference type="NCBI Taxonomy" id="1210884"/>
    <lineage>
        <taxon>Bacteria</taxon>
        <taxon>Pseudomonadati</taxon>
        <taxon>Planctomycetota</taxon>
        <taxon>Planctomycetia</taxon>
        <taxon>Gemmatales</taxon>
        <taxon>Gemmataceae</taxon>
        <taxon>Gemmata</taxon>
    </lineage>
</organism>
<name>A0A6P2DKH6_9BACT</name>
<dbReference type="InterPro" id="IPR001107">
    <property type="entry name" value="Band_7"/>
</dbReference>
<dbReference type="PANTHER" id="PTHR10264:SF83">
    <property type="entry name" value="BLL5629 PROTEIN"/>
    <property type="match status" value="1"/>
</dbReference>
<dbReference type="InterPro" id="IPR043202">
    <property type="entry name" value="Band-7_stomatin-like"/>
</dbReference>
<comment type="subcellular location">
    <subcellularLocation>
        <location evidence="1">Membrane</location>
        <topology evidence="1">Single-pass membrane protein</topology>
    </subcellularLocation>
</comment>
<evidence type="ECO:0000313" key="4">
    <source>
        <dbReference type="EMBL" id="VTS00951.1"/>
    </source>
</evidence>
<dbReference type="GO" id="GO:0005886">
    <property type="term" value="C:plasma membrane"/>
    <property type="evidence" value="ECO:0007669"/>
    <property type="project" value="InterPro"/>
</dbReference>
<accession>A0A6P2DKH6</accession>
<dbReference type="PRINTS" id="PR00721">
    <property type="entry name" value="STOMATIN"/>
</dbReference>
<dbReference type="InterPro" id="IPR001972">
    <property type="entry name" value="Stomatin_HflK_fam"/>
</dbReference>
<dbReference type="SMART" id="SM00244">
    <property type="entry name" value="PHB"/>
    <property type="match status" value="1"/>
</dbReference>
<evidence type="ECO:0000259" key="3">
    <source>
        <dbReference type="SMART" id="SM00244"/>
    </source>
</evidence>
<evidence type="ECO:0000313" key="5">
    <source>
        <dbReference type="Proteomes" id="UP000464178"/>
    </source>
</evidence>
<proteinExistence type="inferred from homology"/>
<protein>
    <recommendedName>
        <fullName evidence="3">Band 7 domain-containing protein</fullName>
    </recommendedName>
</protein>
<dbReference type="Gene3D" id="3.30.479.30">
    <property type="entry name" value="Band 7 domain"/>
    <property type="match status" value="1"/>
</dbReference>
<dbReference type="InterPro" id="IPR036013">
    <property type="entry name" value="Band_7/SPFH_dom_sf"/>
</dbReference>
<reference evidence="4 5" key="1">
    <citation type="submission" date="2019-05" db="EMBL/GenBank/DDBJ databases">
        <authorList>
            <consortium name="Science for Life Laboratories"/>
        </authorList>
    </citation>
    <scope>NUCLEOTIDE SEQUENCE [LARGE SCALE GENOMIC DNA]</scope>
    <source>
        <strain evidence="4">Soil9</strain>
    </source>
</reference>
<comment type="similarity">
    <text evidence="2">Belongs to the band 7/mec-2 family.</text>
</comment>
<gene>
    <name evidence="4" type="ORF">SOIL9_80120</name>
</gene>
<evidence type="ECO:0000256" key="2">
    <source>
        <dbReference type="ARBA" id="ARBA00008164"/>
    </source>
</evidence>
<feature type="domain" description="Band 7" evidence="3">
    <location>
        <begin position="17"/>
        <end position="170"/>
    </location>
</feature>
<dbReference type="AlphaFoldDB" id="A0A6P2DKH6"/>
<sequence>MMAPMKRIAFGFRKEITVFEFERGLLYRDGRLERTLEPGRYQFGRSERVEVAKVSLRETSHVVPGQGLLTADRIEVRVTLVAQYRVTDPALALHAVENYSEQLHQELQLALRDVVAARTIEQLLEGRAEIGTELLRLAEPARRYGVELSRVGLRDVILPREAQRVLMLEVEADRTGRADLVKARHEVAAARARANTAKLLAETPEIARMQELDALLALAGKGGNVVVLPNLADMFAPRRDRNEG</sequence>
<dbReference type="Proteomes" id="UP000464178">
    <property type="component" value="Chromosome"/>
</dbReference>
<dbReference type="RefSeq" id="WP_162672318.1">
    <property type="nucleotide sequence ID" value="NZ_LR593886.1"/>
</dbReference>
<dbReference type="CDD" id="cd13438">
    <property type="entry name" value="SPFH_eoslipins_u2"/>
    <property type="match status" value="1"/>
</dbReference>
<keyword evidence="5" id="KW-1185">Reference proteome</keyword>
<evidence type="ECO:0000256" key="1">
    <source>
        <dbReference type="ARBA" id="ARBA00004167"/>
    </source>
</evidence>
<dbReference type="PANTHER" id="PTHR10264">
    <property type="entry name" value="BAND 7 PROTEIN-RELATED"/>
    <property type="match status" value="1"/>
</dbReference>
<dbReference type="KEGG" id="gms:SOIL9_80120"/>
<dbReference type="Pfam" id="PF01145">
    <property type="entry name" value="Band_7"/>
    <property type="match status" value="1"/>
</dbReference>
<dbReference type="SUPFAM" id="SSF117892">
    <property type="entry name" value="Band 7/SPFH domain"/>
    <property type="match status" value="1"/>
</dbReference>
<dbReference type="EMBL" id="LR593886">
    <property type="protein sequence ID" value="VTS00951.1"/>
    <property type="molecule type" value="Genomic_DNA"/>
</dbReference>